<comment type="subcellular location">
    <subcellularLocation>
        <location evidence="1 6">Cytoplasmic vesicle membrane</location>
        <topology evidence="1 6">Peripheral membrane protein</topology>
        <orientation evidence="1 6">Cytoplasmic side</orientation>
    </subcellularLocation>
    <subcellularLocation>
        <location evidence="6">Membrane</location>
        <location evidence="6">Coated pit</location>
        <topology evidence="6">Peripheral membrane protein</topology>
        <orientation evidence="6">Cytoplasmic side</orientation>
    </subcellularLocation>
    <text evidence="6">Cytoplasmic face of coated pits and vesicles.</text>
</comment>
<evidence type="ECO:0000256" key="3">
    <source>
        <dbReference type="ARBA" id="ARBA00023136"/>
    </source>
</evidence>
<accession>A0ABR3KW50</accession>
<sequence length="236" mass="27129">MTKNGIDDQSESTNQSAMFIKALGLKLLIIFFRYYINMAEDEAVADFLAREKEALAGLDDFEELHLVAATDCDDTTKNEENLAAPMTNGLPENEISQNTASSTPAVLPAPQESENMIKWREEQKARLAAKDEKEEEEKAKWRELAETDLQEWYKNRQDHIEKVKKTNRMNDAEFLSGRDSEQPGQEWERITHLCDFNPKSCRSQKDVSRYALFDLKKQLANTDHNISLQAITIQRL</sequence>
<evidence type="ECO:0000313" key="8">
    <source>
        <dbReference type="EMBL" id="KAL1244849.1"/>
    </source>
</evidence>
<keyword evidence="5 6" id="KW-0968">Cytoplasmic vesicle</keyword>
<proteinExistence type="inferred from homology"/>
<keyword evidence="9" id="KW-1185">Reference proteome</keyword>
<feature type="compositionally biased region" description="Polar residues" evidence="7">
    <location>
        <begin position="94"/>
        <end position="104"/>
    </location>
</feature>
<evidence type="ECO:0000256" key="5">
    <source>
        <dbReference type="ARBA" id="ARBA00023329"/>
    </source>
</evidence>
<evidence type="ECO:0000313" key="9">
    <source>
        <dbReference type="Proteomes" id="UP001558632"/>
    </source>
</evidence>
<organism evidence="8 9">
    <name type="scientific">Trichinella spiralis</name>
    <name type="common">Trichina worm</name>
    <dbReference type="NCBI Taxonomy" id="6334"/>
    <lineage>
        <taxon>Eukaryota</taxon>
        <taxon>Metazoa</taxon>
        <taxon>Ecdysozoa</taxon>
        <taxon>Nematoda</taxon>
        <taxon>Enoplea</taxon>
        <taxon>Dorylaimia</taxon>
        <taxon>Trichinellida</taxon>
        <taxon>Trichinellidae</taxon>
        <taxon>Trichinella</taxon>
    </lineage>
</organism>
<evidence type="ECO:0000256" key="4">
    <source>
        <dbReference type="ARBA" id="ARBA00023176"/>
    </source>
</evidence>
<feature type="region of interest" description="Disordered" evidence="7">
    <location>
        <begin position="87"/>
        <end position="115"/>
    </location>
</feature>
<dbReference type="PANTHER" id="PTHR10639:SF7">
    <property type="entry name" value="CLATHRIN LIGHT CHAIN"/>
    <property type="match status" value="1"/>
</dbReference>
<reference evidence="8 9" key="1">
    <citation type="submission" date="2024-07" db="EMBL/GenBank/DDBJ databases">
        <title>Enhanced genomic and transcriptomic resources for Trichinella pseudospiralis and T. spiralis underpin the discovery of pronounced molecular differences between stages and species.</title>
        <authorList>
            <person name="Pasi K.K."/>
            <person name="La Rosa G."/>
            <person name="Gomez-Morales M.A."/>
            <person name="Tosini F."/>
            <person name="Sumanam S."/>
            <person name="Young N.D."/>
            <person name="Chang B.C."/>
            <person name="Robin G.B."/>
        </authorList>
    </citation>
    <scope>NUCLEOTIDE SEQUENCE [LARGE SCALE GENOMIC DNA]</scope>
    <source>
        <strain evidence="8">ISS534</strain>
    </source>
</reference>
<evidence type="ECO:0000256" key="2">
    <source>
        <dbReference type="ARBA" id="ARBA00005263"/>
    </source>
</evidence>
<comment type="function">
    <text evidence="6">Clathrin is the major protein of the polyhedral coat of coated pits and vesicles.</text>
</comment>
<comment type="caution">
    <text evidence="8">The sequence shown here is derived from an EMBL/GenBank/DDBJ whole genome shotgun (WGS) entry which is preliminary data.</text>
</comment>
<evidence type="ECO:0000256" key="6">
    <source>
        <dbReference type="RuleBase" id="RU363137"/>
    </source>
</evidence>
<keyword evidence="4 6" id="KW-0168">Coated pit</keyword>
<comment type="similarity">
    <text evidence="2 6">Belongs to the clathrin light chain family.</text>
</comment>
<protein>
    <recommendedName>
        <fullName evidence="6">Clathrin light chain</fullName>
    </recommendedName>
</protein>
<dbReference type="EMBL" id="JBEUSY010000132">
    <property type="protein sequence ID" value="KAL1244849.1"/>
    <property type="molecule type" value="Genomic_DNA"/>
</dbReference>
<name>A0ABR3KW50_TRISP</name>
<evidence type="ECO:0000256" key="7">
    <source>
        <dbReference type="SAM" id="MobiDB-lite"/>
    </source>
</evidence>
<dbReference type="InterPro" id="IPR000996">
    <property type="entry name" value="Clathrin_L-chain"/>
</dbReference>
<dbReference type="Pfam" id="PF01086">
    <property type="entry name" value="Clathrin_lg_ch"/>
    <property type="match status" value="1"/>
</dbReference>
<gene>
    <name evidence="8" type="ORF">TSPI_06088</name>
</gene>
<dbReference type="PANTHER" id="PTHR10639">
    <property type="entry name" value="CLATHRIN LIGHT CHAIN"/>
    <property type="match status" value="1"/>
</dbReference>
<evidence type="ECO:0000256" key="1">
    <source>
        <dbReference type="ARBA" id="ARBA00004180"/>
    </source>
</evidence>
<dbReference type="Proteomes" id="UP001558632">
    <property type="component" value="Unassembled WGS sequence"/>
</dbReference>
<keyword evidence="3 6" id="KW-0472">Membrane</keyword>